<name>A0AAI9WYF2_9ASCO</name>
<feature type="region of interest" description="Disordered" evidence="13">
    <location>
        <begin position="194"/>
        <end position="287"/>
    </location>
</feature>
<dbReference type="GeneID" id="73379588"/>
<evidence type="ECO:0000256" key="3">
    <source>
        <dbReference type="ARBA" id="ARBA00011562"/>
    </source>
</evidence>
<comment type="subcellular location">
    <subcellularLocation>
        <location evidence="11">Nucleus</location>
    </subcellularLocation>
    <subcellularLocation>
        <location evidence="11">Chromosome</location>
        <location evidence="11">Centromere</location>
        <location evidence="11">Kinetochore</location>
    </subcellularLocation>
</comment>
<evidence type="ECO:0000256" key="8">
    <source>
        <dbReference type="ARBA" id="ARBA00023054"/>
    </source>
</evidence>
<keyword evidence="9 11" id="KW-0131">Cell cycle</keyword>
<dbReference type="GO" id="GO:0051301">
    <property type="term" value="P:cell division"/>
    <property type="evidence" value="ECO:0007669"/>
    <property type="project" value="UniProtKB-UniRule"/>
</dbReference>
<evidence type="ECO:0000313" key="16">
    <source>
        <dbReference type="Proteomes" id="UP001202479"/>
    </source>
</evidence>
<keyword evidence="16" id="KW-1185">Reference proteome</keyword>
<evidence type="ECO:0000256" key="11">
    <source>
        <dbReference type="RuleBase" id="RU367150"/>
    </source>
</evidence>
<evidence type="ECO:0000313" key="15">
    <source>
        <dbReference type="EMBL" id="KAI3405226.2"/>
    </source>
</evidence>
<dbReference type="GO" id="GO:0005634">
    <property type="term" value="C:nucleus"/>
    <property type="evidence" value="ECO:0007669"/>
    <property type="project" value="UniProtKB-SubCell"/>
</dbReference>
<evidence type="ECO:0000256" key="6">
    <source>
        <dbReference type="ARBA" id="ARBA00022776"/>
    </source>
</evidence>
<comment type="subunit">
    <text evidence="3">Component of the NDC80 complex, which consists of NDC80, NUF2, SPC24 and SPC25.</text>
</comment>
<evidence type="ECO:0000256" key="13">
    <source>
        <dbReference type="SAM" id="MobiDB-lite"/>
    </source>
</evidence>
<dbReference type="AlphaFoldDB" id="A0AAI9WYF2"/>
<evidence type="ECO:0000256" key="12">
    <source>
        <dbReference type="SAM" id="Coils"/>
    </source>
</evidence>
<keyword evidence="6 11" id="KW-0498">Mitosis</keyword>
<dbReference type="GO" id="GO:0031262">
    <property type="term" value="C:Ndc80 complex"/>
    <property type="evidence" value="ECO:0007669"/>
    <property type="project" value="InterPro"/>
</dbReference>
<dbReference type="RefSeq" id="XP_049180971.1">
    <property type="nucleotide sequence ID" value="XM_049323148.1"/>
</dbReference>
<evidence type="ECO:0000256" key="10">
    <source>
        <dbReference type="ARBA" id="ARBA00023328"/>
    </source>
</evidence>
<reference evidence="15" key="1">
    <citation type="journal article" date="2022" name="DNA Res.">
        <title>Genome analysis of five recently described species of the CUG-Ser clade uncovers Candida theae as a new hybrid lineage with pathogenic potential in the Candida parapsilosis species complex.</title>
        <authorList>
            <person name="Mixao V."/>
            <person name="Del Olmo V."/>
            <person name="Hegedusova E."/>
            <person name="Saus E."/>
            <person name="Pryszcz L."/>
            <person name="Cillingova A."/>
            <person name="Nosek J."/>
            <person name="Gabaldon T."/>
        </authorList>
    </citation>
    <scope>NUCLEOTIDE SEQUENCE</scope>
    <source>
        <strain evidence="15">CBS 10844</strain>
    </source>
</reference>
<dbReference type="Gene3D" id="6.10.250.1950">
    <property type="match status" value="1"/>
</dbReference>
<gene>
    <name evidence="15" type="ORF">KGF56_001971</name>
</gene>
<evidence type="ECO:0000256" key="1">
    <source>
        <dbReference type="ARBA" id="ARBA00002772"/>
    </source>
</evidence>
<evidence type="ECO:0000256" key="2">
    <source>
        <dbReference type="ARBA" id="ARBA00006379"/>
    </source>
</evidence>
<evidence type="ECO:0000256" key="9">
    <source>
        <dbReference type="ARBA" id="ARBA00023306"/>
    </source>
</evidence>
<dbReference type="Proteomes" id="UP001202479">
    <property type="component" value="Unassembled WGS sequence"/>
</dbReference>
<accession>A0AAI9WYF2</accession>
<feature type="domain" description="Chromosome segregation protein Spc25 C-terminal" evidence="14">
    <location>
        <begin position="286"/>
        <end position="324"/>
    </location>
</feature>
<keyword evidence="10 11" id="KW-0137">Centromere</keyword>
<protein>
    <recommendedName>
        <fullName evidence="11">Kinetochore protein SPC25</fullName>
    </recommendedName>
</protein>
<dbReference type="InterPro" id="IPR013255">
    <property type="entry name" value="Spc25_C"/>
</dbReference>
<dbReference type="GO" id="GO:0007059">
    <property type="term" value="P:chromosome segregation"/>
    <property type="evidence" value="ECO:0007669"/>
    <property type="project" value="InterPro"/>
</dbReference>
<keyword evidence="4 11" id="KW-0158">Chromosome</keyword>
<evidence type="ECO:0000259" key="14">
    <source>
        <dbReference type="Pfam" id="PF08234"/>
    </source>
</evidence>
<dbReference type="Pfam" id="PF08234">
    <property type="entry name" value="Spindle_Spc25"/>
    <property type="match status" value="2"/>
</dbReference>
<feature type="domain" description="Chromosome segregation protein Spc25 C-terminal" evidence="14">
    <location>
        <begin position="166"/>
        <end position="200"/>
    </location>
</feature>
<keyword evidence="7 11" id="KW-0995">Kinetochore</keyword>
<comment type="caution">
    <text evidence="15">The sequence shown here is derived from an EMBL/GenBank/DDBJ whole genome shotgun (WGS) entry which is preliminary data.</text>
</comment>
<keyword evidence="11" id="KW-0539">Nucleus</keyword>
<proteinExistence type="inferred from homology"/>
<dbReference type="EMBL" id="JAHUZD010000057">
    <property type="protein sequence ID" value="KAI3405226.2"/>
    <property type="molecule type" value="Genomic_DNA"/>
</dbReference>
<sequence length="329" mass="38785">MGSFNKTYDRFQEQVLSFETLKLEMNEFLSEMDHKLSTKQQIINQQEQDHLQQISSLRKVDQDLENQLKLLDLKEQAMRQRLEREMKSLESLKSRIENLIIDKATLLKTKEQLDDSIRHVNELIGQSKQELNLSNESLKKQMKINSIELAKYEIYSGLIINAIGINLISFGFTYIDSDDLDREFTIDLNISGEDEEKVEEKVEKEEKEEKVEKEEKEEKVEKEEKEEKVEKEEKEEKVEKEEKEEKVEKEEKEEKVEKVEKVDLEPEHDPGEEQESGENVKGWTKITVERSDPELPSDFLEMAQKVLNDDGDLAKFLKVIRKKFEELAV</sequence>
<evidence type="ECO:0000256" key="5">
    <source>
        <dbReference type="ARBA" id="ARBA00022618"/>
    </source>
</evidence>
<evidence type="ECO:0000256" key="4">
    <source>
        <dbReference type="ARBA" id="ARBA00022454"/>
    </source>
</evidence>
<feature type="compositionally biased region" description="Basic and acidic residues" evidence="13">
    <location>
        <begin position="198"/>
        <end position="271"/>
    </location>
</feature>
<comment type="function">
    <text evidence="1 11">Acts as a component of the essential kinetochore-associated NDC80 complex, which is required for chromosome segregation and spindle checkpoint activity.</text>
</comment>
<keyword evidence="5 11" id="KW-0132">Cell division</keyword>
<evidence type="ECO:0000256" key="7">
    <source>
        <dbReference type="ARBA" id="ARBA00022838"/>
    </source>
</evidence>
<keyword evidence="8 12" id="KW-0175">Coiled coil</keyword>
<comment type="similarity">
    <text evidence="2 11">Belongs to the SPC25 family.</text>
</comment>
<feature type="coiled-coil region" evidence="12">
    <location>
        <begin position="75"/>
        <end position="109"/>
    </location>
</feature>
<organism evidence="15 16">
    <name type="scientific">Candida oxycetoniae</name>
    <dbReference type="NCBI Taxonomy" id="497107"/>
    <lineage>
        <taxon>Eukaryota</taxon>
        <taxon>Fungi</taxon>
        <taxon>Dikarya</taxon>
        <taxon>Ascomycota</taxon>
        <taxon>Saccharomycotina</taxon>
        <taxon>Pichiomycetes</taxon>
        <taxon>Debaryomycetaceae</taxon>
        <taxon>Candida/Lodderomyces clade</taxon>
        <taxon>Candida</taxon>
    </lineage>
</organism>